<evidence type="ECO:0000256" key="2">
    <source>
        <dbReference type="ARBA" id="ARBA00022823"/>
    </source>
</evidence>
<dbReference type="NCBIfam" id="TIGR00527">
    <property type="entry name" value="gcvH"/>
    <property type="match status" value="1"/>
</dbReference>
<gene>
    <name evidence="4" type="ORF">METZ01_LOCUS201083</name>
</gene>
<dbReference type="GO" id="GO:0005960">
    <property type="term" value="C:glycine cleavage complex"/>
    <property type="evidence" value="ECO:0007669"/>
    <property type="project" value="InterPro"/>
</dbReference>
<feature type="domain" description="Lipoyl-binding" evidence="3">
    <location>
        <begin position="1"/>
        <end position="82"/>
    </location>
</feature>
<dbReference type="SUPFAM" id="SSF51230">
    <property type="entry name" value="Single hybrid motif"/>
    <property type="match status" value="1"/>
</dbReference>
<dbReference type="InterPro" id="IPR003016">
    <property type="entry name" value="2-oxoA_DH_lipoyl-BS"/>
</dbReference>
<proteinExistence type="inferred from homology"/>
<dbReference type="InterPro" id="IPR000089">
    <property type="entry name" value="Biotin_lipoyl"/>
</dbReference>
<dbReference type="PROSITE" id="PS00189">
    <property type="entry name" value="LIPOYL"/>
    <property type="match status" value="1"/>
</dbReference>
<dbReference type="InterPro" id="IPR002930">
    <property type="entry name" value="GCV_H"/>
</dbReference>
<dbReference type="EMBL" id="UINC01043754">
    <property type="protein sequence ID" value="SVB48229.1"/>
    <property type="molecule type" value="Genomic_DNA"/>
</dbReference>
<name>A0A382ECU9_9ZZZZ</name>
<accession>A0A382ECU9</accession>
<evidence type="ECO:0000313" key="4">
    <source>
        <dbReference type="EMBL" id="SVB48229.1"/>
    </source>
</evidence>
<dbReference type="CDD" id="cd06848">
    <property type="entry name" value="GCS_H"/>
    <property type="match status" value="1"/>
</dbReference>
<evidence type="ECO:0000259" key="3">
    <source>
        <dbReference type="PROSITE" id="PS50968"/>
    </source>
</evidence>
<dbReference type="GO" id="GO:0009249">
    <property type="term" value="P:protein lipoylation"/>
    <property type="evidence" value="ECO:0007669"/>
    <property type="project" value="TreeGrafter"/>
</dbReference>
<evidence type="ECO:0000256" key="1">
    <source>
        <dbReference type="ARBA" id="ARBA00009249"/>
    </source>
</evidence>
<protein>
    <recommendedName>
        <fullName evidence="3">Lipoyl-binding domain-containing protein</fullName>
    </recommendedName>
</protein>
<dbReference type="HAMAP" id="MF_00272">
    <property type="entry name" value="GcvH"/>
    <property type="match status" value="1"/>
</dbReference>
<dbReference type="InterPro" id="IPR011053">
    <property type="entry name" value="Single_hybrid_motif"/>
</dbReference>
<dbReference type="InterPro" id="IPR033753">
    <property type="entry name" value="GCV_H/Fam206"/>
</dbReference>
<dbReference type="PANTHER" id="PTHR11715:SF3">
    <property type="entry name" value="GLYCINE CLEAVAGE SYSTEM H PROTEIN-RELATED"/>
    <property type="match status" value="1"/>
</dbReference>
<keyword evidence="2" id="KW-0450">Lipoyl</keyword>
<dbReference type="PROSITE" id="PS50968">
    <property type="entry name" value="BIOTINYL_LIPOYL"/>
    <property type="match status" value="1"/>
</dbReference>
<dbReference type="AlphaFoldDB" id="A0A382ECU9"/>
<dbReference type="PANTHER" id="PTHR11715">
    <property type="entry name" value="GLYCINE CLEAVAGE SYSTEM H PROTEIN"/>
    <property type="match status" value="1"/>
</dbReference>
<sequence>VVIGITDYAQGQLGDVVFVEFPEVGEEITAGDPFGEIEAVKTVSELFAPISGKVTAVNDSLDESPERVNSDPYGDGWLVKISPSNMEEKDELMSFLAYEEFLG</sequence>
<dbReference type="GO" id="GO:0019464">
    <property type="term" value="P:glycine decarboxylation via glycine cleavage system"/>
    <property type="evidence" value="ECO:0007669"/>
    <property type="project" value="InterPro"/>
</dbReference>
<dbReference type="InterPro" id="IPR017453">
    <property type="entry name" value="GCV_H_sub"/>
</dbReference>
<comment type="similarity">
    <text evidence="1">Belongs to the GcvH family.</text>
</comment>
<dbReference type="Pfam" id="PF01597">
    <property type="entry name" value="GCV_H"/>
    <property type="match status" value="1"/>
</dbReference>
<dbReference type="GO" id="GO:0005829">
    <property type="term" value="C:cytosol"/>
    <property type="evidence" value="ECO:0007669"/>
    <property type="project" value="TreeGrafter"/>
</dbReference>
<reference evidence="4" key="1">
    <citation type="submission" date="2018-05" db="EMBL/GenBank/DDBJ databases">
        <authorList>
            <person name="Lanie J.A."/>
            <person name="Ng W.-L."/>
            <person name="Kazmierczak K.M."/>
            <person name="Andrzejewski T.M."/>
            <person name="Davidsen T.M."/>
            <person name="Wayne K.J."/>
            <person name="Tettelin H."/>
            <person name="Glass J.I."/>
            <person name="Rusch D."/>
            <person name="Podicherti R."/>
            <person name="Tsui H.-C.T."/>
            <person name="Winkler M.E."/>
        </authorList>
    </citation>
    <scope>NUCLEOTIDE SEQUENCE</scope>
</reference>
<dbReference type="NCBIfam" id="NF002270">
    <property type="entry name" value="PRK01202.1"/>
    <property type="match status" value="1"/>
</dbReference>
<dbReference type="Gene3D" id="2.40.50.100">
    <property type="match status" value="1"/>
</dbReference>
<organism evidence="4">
    <name type="scientific">marine metagenome</name>
    <dbReference type="NCBI Taxonomy" id="408172"/>
    <lineage>
        <taxon>unclassified sequences</taxon>
        <taxon>metagenomes</taxon>
        <taxon>ecological metagenomes</taxon>
    </lineage>
</organism>
<feature type="non-terminal residue" evidence="4">
    <location>
        <position position="1"/>
    </location>
</feature>